<comment type="caution">
    <text evidence="2">The sequence shown here is derived from an EMBL/GenBank/DDBJ whole genome shotgun (WGS) entry which is preliminary data.</text>
</comment>
<name>A8NR97_COPC7</name>
<protein>
    <recommendedName>
        <fullName evidence="4">NAD(P)-binding protein</fullName>
    </recommendedName>
</protein>
<dbReference type="InterPro" id="IPR002347">
    <property type="entry name" value="SDR_fam"/>
</dbReference>
<evidence type="ECO:0000256" key="1">
    <source>
        <dbReference type="ARBA" id="ARBA00023002"/>
    </source>
</evidence>
<dbReference type="Pfam" id="PF00106">
    <property type="entry name" value="adh_short"/>
    <property type="match status" value="1"/>
</dbReference>
<dbReference type="PRINTS" id="PR00081">
    <property type="entry name" value="GDHRDH"/>
</dbReference>
<reference evidence="2 3" key="1">
    <citation type="journal article" date="2010" name="Proc. Natl. Acad. Sci. U.S.A.">
        <title>Insights into evolution of multicellular fungi from the assembled chromosomes of the mushroom Coprinopsis cinerea (Coprinus cinereus).</title>
        <authorList>
            <person name="Stajich J.E."/>
            <person name="Wilke S.K."/>
            <person name="Ahren D."/>
            <person name="Au C.H."/>
            <person name="Birren B.W."/>
            <person name="Borodovsky M."/>
            <person name="Burns C."/>
            <person name="Canback B."/>
            <person name="Casselton L.A."/>
            <person name="Cheng C.K."/>
            <person name="Deng J."/>
            <person name="Dietrich F.S."/>
            <person name="Fargo D.C."/>
            <person name="Farman M.L."/>
            <person name="Gathman A.C."/>
            <person name="Goldberg J."/>
            <person name="Guigo R."/>
            <person name="Hoegger P.J."/>
            <person name="Hooker J.B."/>
            <person name="Huggins A."/>
            <person name="James T.Y."/>
            <person name="Kamada T."/>
            <person name="Kilaru S."/>
            <person name="Kodira C."/>
            <person name="Kues U."/>
            <person name="Kupfer D."/>
            <person name="Kwan H.S."/>
            <person name="Lomsadze A."/>
            <person name="Li W."/>
            <person name="Lilly W.W."/>
            <person name="Ma L.J."/>
            <person name="Mackey A.J."/>
            <person name="Manning G."/>
            <person name="Martin F."/>
            <person name="Muraguchi H."/>
            <person name="Natvig D.O."/>
            <person name="Palmerini H."/>
            <person name="Ramesh M.A."/>
            <person name="Rehmeyer C.J."/>
            <person name="Roe B.A."/>
            <person name="Shenoy N."/>
            <person name="Stanke M."/>
            <person name="Ter-Hovhannisyan V."/>
            <person name="Tunlid A."/>
            <person name="Velagapudi R."/>
            <person name="Vision T.J."/>
            <person name="Zeng Q."/>
            <person name="Zolan M.E."/>
            <person name="Pukkila P.J."/>
        </authorList>
    </citation>
    <scope>NUCLEOTIDE SEQUENCE [LARGE SCALE GENOMIC DNA]</scope>
    <source>
        <strain evidence="3">Okayama-7 / 130 / ATCC MYA-4618 / FGSC 9003</strain>
    </source>
</reference>
<dbReference type="AlphaFoldDB" id="A8NR97"/>
<dbReference type="PANTHER" id="PTHR47534:SF3">
    <property type="entry name" value="ALCOHOL DEHYDROGENASE-LIKE C-TERMINAL DOMAIN-CONTAINING PROTEIN"/>
    <property type="match status" value="1"/>
</dbReference>
<accession>A8NR97</accession>
<dbReference type="InParanoid" id="A8NR97"/>
<sequence length="308" mass="33770">MPSWSTVTTSNAAYAPSYLPVFVVFGGTSGIGEAMVKAVARYTKGRAHIVVIGRNEAAANAIIAALPKPSEQAVAEGARYEFLACDVNLMKNIDKLAEQLKSKLSKINFLTLSAGVFSLDGWDGTEEGIDSKLASRFYSRFKAIHSLLPLLRKAKEAGEDVSAMSILGAGQGAPIDFDNLGLRKNYTGLAGMMQGISYNDLMVEAFAKQEPDIGFTHIYPGFVNTGAFKFSSWYGKLALFLLRPVIWLVAMKPDTCAEYMMYALLNNKKGMHRQNQSADDIGTYKFPEATEEQKEKFWKHSVETTTVS</sequence>
<dbReference type="SUPFAM" id="SSF51735">
    <property type="entry name" value="NAD(P)-binding Rossmann-fold domains"/>
    <property type="match status" value="1"/>
</dbReference>
<dbReference type="GeneID" id="6012265"/>
<evidence type="ECO:0000313" key="3">
    <source>
        <dbReference type="Proteomes" id="UP000001861"/>
    </source>
</evidence>
<dbReference type="PANTHER" id="PTHR47534">
    <property type="entry name" value="YALI0E05731P"/>
    <property type="match status" value="1"/>
</dbReference>
<dbReference type="KEGG" id="cci:CC1G_07154"/>
<dbReference type="Proteomes" id="UP000001861">
    <property type="component" value="Unassembled WGS sequence"/>
</dbReference>
<dbReference type="RefSeq" id="XP_001835730.2">
    <property type="nucleotide sequence ID" value="XM_001835678.2"/>
</dbReference>
<dbReference type="GO" id="GO:0016491">
    <property type="term" value="F:oxidoreductase activity"/>
    <property type="evidence" value="ECO:0007669"/>
    <property type="project" value="UniProtKB-KW"/>
</dbReference>
<evidence type="ECO:0000313" key="2">
    <source>
        <dbReference type="EMBL" id="EAU86075.2"/>
    </source>
</evidence>
<dbReference type="VEuPathDB" id="FungiDB:CC1G_07154"/>
<dbReference type="OrthoDB" id="2898509at2759"/>
<dbReference type="EMBL" id="AACS02000008">
    <property type="protein sequence ID" value="EAU86075.2"/>
    <property type="molecule type" value="Genomic_DNA"/>
</dbReference>
<organism evidence="2 3">
    <name type="scientific">Coprinopsis cinerea (strain Okayama-7 / 130 / ATCC MYA-4618 / FGSC 9003)</name>
    <name type="common">Inky cap fungus</name>
    <name type="synonym">Hormographiella aspergillata</name>
    <dbReference type="NCBI Taxonomy" id="240176"/>
    <lineage>
        <taxon>Eukaryota</taxon>
        <taxon>Fungi</taxon>
        <taxon>Dikarya</taxon>
        <taxon>Basidiomycota</taxon>
        <taxon>Agaricomycotina</taxon>
        <taxon>Agaricomycetes</taxon>
        <taxon>Agaricomycetidae</taxon>
        <taxon>Agaricales</taxon>
        <taxon>Agaricineae</taxon>
        <taxon>Psathyrellaceae</taxon>
        <taxon>Coprinopsis</taxon>
    </lineage>
</organism>
<dbReference type="Gene3D" id="3.40.50.720">
    <property type="entry name" value="NAD(P)-binding Rossmann-like Domain"/>
    <property type="match status" value="1"/>
</dbReference>
<dbReference type="OMA" id="AHMNTVA"/>
<keyword evidence="3" id="KW-1185">Reference proteome</keyword>
<dbReference type="InterPro" id="IPR036291">
    <property type="entry name" value="NAD(P)-bd_dom_sf"/>
</dbReference>
<dbReference type="eggNOG" id="KOG1208">
    <property type="taxonomic scope" value="Eukaryota"/>
</dbReference>
<gene>
    <name evidence="2" type="ORF">CC1G_07154</name>
</gene>
<dbReference type="InterPro" id="IPR052228">
    <property type="entry name" value="Sec_Metab_Biosynth_Oxidored"/>
</dbReference>
<proteinExistence type="predicted"/>
<evidence type="ECO:0008006" key="4">
    <source>
        <dbReference type="Google" id="ProtNLM"/>
    </source>
</evidence>
<dbReference type="HOGENOM" id="CLU_044999_1_0_1"/>
<keyword evidence="1" id="KW-0560">Oxidoreductase</keyword>